<feature type="non-terminal residue" evidence="1">
    <location>
        <position position="141"/>
    </location>
</feature>
<evidence type="ECO:0000313" key="1">
    <source>
        <dbReference type="EMBL" id="GAH37777.1"/>
    </source>
</evidence>
<name>X1EYW3_9ZZZZ</name>
<dbReference type="EMBL" id="BARU01009495">
    <property type="protein sequence ID" value="GAH37777.1"/>
    <property type="molecule type" value="Genomic_DNA"/>
</dbReference>
<organism evidence="1">
    <name type="scientific">marine sediment metagenome</name>
    <dbReference type="NCBI Taxonomy" id="412755"/>
    <lineage>
        <taxon>unclassified sequences</taxon>
        <taxon>metagenomes</taxon>
        <taxon>ecological metagenomes</taxon>
    </lineage>
</organism>
<proteinExistence type="predicted"/>
<dbReference type="AlphaFoldDB" id="X1EYW3"/>
<reference evidence="1" key="1">
    <citation type="journal article" date="2014" name="Front. Microbiol.">
        <title>High frequency of phylogenetically diverse reductive dehalogenase-homologous genes in deep subseafloor sedimentary metagenomes.</title>
        <authorList>
            <person name="Kawai M."/>
            <person name="Futagami T."/>
            <person name="Toyoda A."/>
            <person name="Takaki Y."/>
            <person name="Nishi S."/>
            <person name="Hori S."/>
            <person name="Arai W."/>
            <person name="Tsubouchi T."/>
            <person name="Morono Y."/>
            <person name="Uchiyama I."/>
            <person name="Ito T."/>
            <person name="Fujiyama A."/>
            <person name="Inagaki F."/>
            <person name="Takami H."/>
        </authorList>
    </citation>
    <scope>NUCLEOTIDE SEQUENCE</scope>
    <source>
        <strain evidence="1">Expedition CK06-06</strain>
    </source>
</reference>
<comment type="caution">
    <text evidence="1">The sequence shown here is derived from an EMBL/GenBank/DDBJ whole genome shotgun (WGS) entry which is preliminary data.</text>
</comment>
<accession>X1EYW3</accession>
<dbReference type="InterPro" id="IPR019271">
    <property type="entry name" value="DUF2284_metal-binding"/>
</dbReference>
<dbReference type="Pfam" id="PF10050">
    <property type="entry name" value="DUF2284"/>
    <property type="match status" value="1"/>
</dbReference>
<sequence length="141" mass="17084">MPAVEINLDDIIFDPKVQTYCNNPKFKCPNYGHSWACPPEAPYLEEKVSQYEKFFLIYYEFNLKEYVERIKIKSPKYSEEKIRNSFYRKDIVRDYLEEEINLFLQNYSESYNEKFILWDGYCRMCFKEGKNCTYDDGIPCC</sequence>
<evidence type="ECO:0008006" key="2">
    <source>
        <dbReference type="Google" id="ProtNLM"/>
    </source>
</evidence>
<gene>
    <name evidence="1" type="ORF">S03H2_18311</name>
</gene>
<protein>
    <recommendedName>
        <fullName evidence="2">DUF2284 domain-containing protein</fullName>
    </recommendedName>
</protein>